<evidence type="ECO:0000313" key="2">
    <source>
        <dbReference type="EnsemblPlants" id="Pp3c3_11380V3.1"/>
    </source>
</evidence>
<name>A0A2K1KU40_PHYPA</name>
<proteinExistence type="predicted"/>
<organism evidence="1">
    <name type="scientific">Physcomitrium patens</name>
    <name type="common">Spreading-leaved earth moss</name>
    <name type="synonym">Physcomitrella patens</name>
    <dbReference type="NCBI Taxonomy" id="3218"/>
    <lineage>
        <taxon>Eukaryota</taxon>
        <taxon>Viridiplantae</taxon>
        <taxon>Streptophyta</taxon>
        <taxon>Embryophyta</taxon>
        <taxon>Bryophyta</taxon>
        <taxon>Bryophytina</taxon>
        <taxon>Bryopsida</taxon>
        <taxon>Funariidae</taxon>
        <taxon>Funariales</taxon>
        <taxon>Funariaceae</taxon>
        <taxon>Physcomitrium</taxon>
    </lineage>
</organism>
<dbReference type="Gramene" id="Pp3c3_11380V3.2">
    <property type="protein sequence ID" value="Pp3c3_11380V3.2"/>
    <property type="gene ID" value="Pp3c3_11380"/>
</dbReference>
<dbReference type="AlphaFoldDB" id="A0A2K1KU40"/>
<dbReference type="InParanoid" id="A0A2K1KU40"/>
<dbReference type="Proteomes" id="UP000006727">
    <property type="component" value="Chromosome 3"/>
</dbReference>
<dbReference type="EnsemblPlants" id="Pp3c3_11380V3.1">
    <property type="protein sequence ID" value="Pp3c3_11380V3.1"/>
    <property type="gene ID" value="Pp3c3_11380"/>
</dbReference>
<reference evidence="1 3" key="2">
    <citation type="journal article" date="2018" name="Plant J.">
        <title>The Physcomitrella patens chromosome-scale assembly reveals moss genome structure and evolution.</title>
        <authorList>
            <person name="Lang D."/>
            <person name="Ullrich K.K."/>
            <person name="Murat F."/>
            <person name="Fuchs J."/>
            <person name="Jenkins J."/>
            <person name="Haas F.B."/>
            <person name="Piednoel M."/>
            <person name="Gundlach H."/>
            <person name="Van Bel M."/>
            <person name="Meyberg R."/>
            <person name="Vives C."/>
            <person name="Morata J."/>
            <person name="Symeonidi A."/>
            <person name="Hiss M."/>
            <person name="Muchero W."/>
            <person name="Kamisugi Y."/>
            <person name="Saleh O."/>
            <person name="Blanc G."/>
            <person name="Decker E.L."/>
            <person name="van Gessel N."/>
            <person name="Grimwood J."/>
            <person name="Hayes R.D."/>
            <person name="Graham S.W."/>
            <person name="Gunter L.E."/>
            <person name="McDaniel S.F."/>
            <person name="Hoernstein S.N.W."/>
            <person name="Larsson A."/>
            <person name="Li F.W."/>
            <person name="Perroud P.F."/>
            <person name="Phillips J."/>
            <person name="Ranjan P."/>
            <person name="Rokshar D.S."/>
            <person name="Rothfels C.J."/>
            <person name="Schneider L."/>
            <person name="Shu S."/>
            <person name="Stevenson D.W."/>
            <person name="Thummler F."/>
            <person name="Tillich M."/>
            <person name="Villarreal Aguilar J.C."/>
            <person name="Widiez T."/>
            <person name="Wong G.K."/>
            <person name="Wymore A."/>
            <person name="Zhang Y."/>
            <person name="Zimmer A.D."/>
            <person name="Quatrano R.S."/>
            <person name="Mayer K.F.X."/>
            <person name="Goodstein D."/>
            <person name="Casacuberta J.M."/>
            <person name="Vandepoele K."/>
            <person name="Reski R."/>
            <person name="Cuming A.C."/>
            <person name="Tuskan G.A."/>
            <person name="Maumus F."/>
            <person name="Salse J."/>
            <person name="Schmutz J."/>
            <person name="Rensing S.A."/>
        </authorList>
    </citation>
    <scope>NUCLEOTIDE SEQUENCE [LARGE SCALE GENOMIC DNA]</scope>
    <source>
        <strain evidence="2 3">cv. Gransden 2004</strain>
    </source>
</reference>
<reference evidence="1 3" key="1">
    <citation type="journal article" date="2008" name="Science">
        <title>The Physcomitrella genome reveals evolutionary insights into the conquest of land by plants.</title>
        <authorList>
            <person name="Rensing S."/>
            <person name="Lang D."/>
            <person name="Zimmer A."/>
            <person name="Terry A."/>
            <person name="Salamov A."/>
            <person name="Shapiro H."/>
            <person name="Nishiyama T."/>
            <person name="Perroud P.-F."/>
            <person name="Lindquist E."/>
            <person name="Kamisugi Y."/>
            <person name="Tanahashi T."/>
            <person name="Sakakibara K."/>
            <person name="Fujita T."/>
            <person name="Oishi K."/>
            <person name="Shin-I T."/>
            <person name="Kuroki Y."/>
            <person name="Toyoda A."/>
            <person name="Suzuki Y."/>
            <person name="Hashimoto A."/>
            <person name="Yamaguchi K."/>
            <person name="Sugano A."/>
            <person name="Kohara Y."/>
            <person name="Fujiyama A."/>
            <person name="Anterola A."/>
            <person name="Aoki S."/>
            <person name="Ashton N."/>
            <person name="Barbazuk W.B."/>
            <person name="Barker E."/>
            <person name="Bennetzen J."/>
            <person name="Bezanilla M."/>
            <person name="Blankenship R."/>
            <person name="Cho S.H."/>
            <person name="Dutcher S."/>
            <person name="Estelle M."/>
            <person name="Fawcett J.A."/>
            <person name="Gundlach H."/>
            <person name="Hanada K."/>
            <person name="Heyl A."/>
            <person name="Hicks K.A."/>
            <person name="Hugh J."/>
            <person name="Lohr M."/>
            <person name="Mayer K."/>
            <person name="Melkozernov A."/>
            <person name="Murata T."/>
            <person name="Nelson D."/>
            <person name="Pils B."/>
            <person name="Prigge M."/>
            <person name="Reiss B."/>
            <person name="Renner T."/>
            <person name="Rombauts S."/>
            <person name="Rushton P."/>
            <person name="Sanderfoot A."/>
            <person name="Schween G."/>
            <person name="Shiu S.-H."/>
            <person name="Stueber K."/>
            <person name="Theodoulou F.L."/>
            <person name="Tu H."/>
            <person name="Van de Peer Y."/>
            <person name="Verrier P.J."/>
            <person name="Waters E."/>
            <person name="Wood A."/>
            <person name="Yang L."/>
            <person name="Cove D."/>
            <person name="Cuming A."/>
            <person name="Hasebe M."/>
            <person name="Lucas S."/>
            <person name="Mishler D.B."/>
            <person name="Reski R."/>
            <person name="Grigoriev I."/>
            <person name="Quatrano R.S."/>
            <person name="Boore J.L."/>
        </authorList>
    </citation>
    <scope>NUCLEOTIDE SEQUENCE [LARGE SCALE GENOMIC DNA]</scope>
    <source>
        <strain evidence="2 3">cv. Gransden 2004</strain>
    </source>
</reference>
<dbReference type="EMBL" id="ABEU02000003">
    <property type="protein sequence ID" value="PNR57293.1"/>
    <property type="molecule type" value="Genomic_DNA"/>
</dbReference>
<reference evidence="2" key="3">
    <citation type="submission" date="2020-12" db="UniProtKB">
        <authorList>
            <consortium name="EnsemblPlants"/>
        </authorList>
    </citation>
    <scope>IDENTIFICATION</scope>
</reference>
<protein>
    <submittedName>
        <fullName evidence="1 2">Uncharacterized protein</fullName>
    </submittedName>
</protein>
<evidence type="ECO:0000313" key="1">
    <source>
        <dbReference type="EMBL" id="PNR57293.1"/>
    </source>
</evidence>
<gene>
    <name evidence="1" type="ORF">PHYPA_004287</name>
</gene>
<dbReference type="EnsemblPlants" id="Pp3c3_11380V3.2">
    <property type="protein sequence ID" value="Pp3c3_11380V3.2"/>
    <property type="gene ID" value="Pp3c3_11380"/>
</dbReference>
<evidence type="ECO:0000313" key="3">
    <source>
        <dbReference type="Proteomes" id="UP000006727"/>
    </source>
</evidence>
<accession>A0A2K1KU40</accession>
<keyword evidence="3" id="KW-1185">Reference proteome</keyword>
<dbReference type="Gramene" id="Pp3c3_11380V3.1">
    <property type="protein sequence ID" value="Pp3c3_11380V3.1"/>
    <property type="gene ID" value="Pp3c3_11380"/>
</dbReference>
<dbReference type="PaxDb" id="3218-PP1S74_209V6.1"/>
<sequence length="55" mass="5876">MIALQSVSILDKALLSKASGRGLRTVVLHDVEGVLLSTLAAMHPHRSTQRLSALL</sequence>